<protein>
    <recommendedName>
        <fullName evidence="4">Lipoprotein</fullName>
    </recommendedName>
</protein>
<proteinExistence type="predicted"/>
<name>A0ABM7VDN8_9BACT</name>
<evidence type="ECO:0000313" key="2">
    <source>
        <dbReference type="EMBL" id="BDC98771.1"/>
    </source>
</evidence>
<evidence type="ECO:0000256" key="1">
    <source>
        <dbReference type="SAM" id="SignalP"/>
    </source>
</evidence>
<keyword evidence="1" id="KW-0732">Signal</keyword>
<keyword evidence="3" id="KW-1185">Reference proteome</keyword>
<gene>
    <name evidence="2" type="ORF">PEPS_10520</name>
</gene>
<dbReference type="EMBL" id="AP025292">
    <property type="protein sequence ID" value="BDC98771.1"/>
    <property type="molecule type" value="Genomic_DNA"/>
</dbReference>
<evidence type="ECO:0008006" key="4">
    <source>
        <dbReference type="Google" id="ProtNLM"/>
    </source>
</evidence>
<dbReference type="PROSITE" id="PS51257">
    <property type="entry name" value="PROKAR_LIPOPROTEIN"/>
    <property type="match status" value="1"/>
</dbReference>
<dbReference type="RefSeq" id="WP_332920432.1">
    <property type="nucleotide sequence ID" value="NZ_AP025292.1"/>
</dbReference>
<sequence length="105" mass="11781">MRKTFLLFAFAFTALSFSACSVDEIKEDVNCVSKFAQFIAIAPKSVEDLIDLNCDELTKLVTLTEELNDCDDLNKFLATQDISYDDYKKEINGAKQVVCLIEAIP</sequence>
<accession>A0ABM7VDN8</accession>
<evidence type="ECO:0000313" key="3">
    <source>
        <dbReference type="Proteomes" id="UP001354989"/>
    </source>
</evidence>
<organism evidence="2 3">
    <name type="scientific">Persicobacter psychrovividus</name>
    <dbReference type="NCBI Taxonomy" id="387638"/>
    <lineage>
        <taxon>Bacteria</taxon>
        <taxon>Pseudomonadati</taxon>
        <taxon>Bacteroidota</taxon>
        <taxon>Cytophagia</taxon>
        <taxon>Cytophagales</taxon>
        <taxon>Persicobacteraceae</taxon>
        <taxon>Persicobacter</taxon>
    </lineage>
</organism>
<dbReference type="Proteomes" id="UP001354989">
    <property type="component" value="Chromosome"/>
</dbReference>
<feature type="signal peptide" evidence="1">
    <location>
        <begin position="1"/>
        <end position="21"/>
    </location>
</feature>
<reference evidence="2 3" key="1">
    <citation type="submission" date="2021-12" db="EMBL/GenBank/DDBJ databases">
        <title>Genome sequencing of bacteria with rrn-lacking chromosome and rrn-plasmid.</title>
        <authorList>
            <person name="Anda M."/>
            <person name="Iwasaki W."/>
        </authorList>
    </citation>
    <scope>NUCLEOTIDE SEQUENCE [LARGE SCALE GENOMIC DNA]</scope>
    <source>
        <strain evidence="2 3">NBRC 101262</strain>
    </source>
</reference>
<feature type="chain" id="PRO_5045393344" description="Lipoprotein" evidence="1">
    <location>
        <begin position="22"/>
        <end position="105"/>
    </location>
</feature>